<sequence>MDAHSLNNATINELLSIFDQIYTHNNLLVLDNKLSPIINFLLPFKVFKQRAKFDKITLSDSINHEVIQQYQNIIILFDEDTPISIPEHARVTIIIKNLTKSRLYELNQQYHFGLSFDEIIENKLDMVRAKTLKIYNWQFKGIEVDPDIISLQGSLAQYFDEPIYQVNQLANALVNLVDKFNIKINSTYAQGSNSNIFTGLYENKLQEHLAQKYNNLQQEFYSNHLTPTHNLVVIERNLDFLPVMMSQLNYVGLIDDLVSININLVKIVNDQGKEEQIKVEDELFENLKYLNFSLVGPKLNKLAKWIKNQYTNNSSEMNLKDIKKLVSSLTDLNRQQDLVKKHTNLSENLLNKVKNGGANRYNEYEIVLEFENEVFQLTYKQQISKLLEFLDLNLSARTIINSLVIVSTINSGIRSRDYEQIKQQAFENYGITIIYQFEKLFKYCLVRLSDVETLDTYTAGVTGGINVHNNNYTLLNKFWNLHPEEQEDDQEINGIEDYPHPSFALPSATVPLTIRVIESLFVRDFLTYKPINKITKQPSWQNLGLDKMFKGKVSETIGDATVKNTILVFVGGITWSEISCIKYLNHKLQARELNHQFVVLTNSIVGNRQFGDSLQ</sequence>
<evidence type="ECO:0000313" key="2">
    <source>
        <dbReference type="EMBL" id="EGV64155.1"/>
    </source>
</evidence>
<reference evidence="2 3" key="1">
    <citation type="journal article" date="2011" name="Proc. Natl. Acad. Sci. U.S.A.">
        <title>Comparative genomics of xylose-fermenting fungi for enhanced biofuel production.</title>
        <authorList>
            <person name="Wohlbach D.J."/>
            <person name="Kuo A."/>
            <person name="Sato T.K."/>
            <person name="Potts K.M."/>
            <person name="Salamov A.A."/>
            <person name="LaButti K.M."/>
            <person name="Sun H."/>
            <person name="Clum A."/>
            <person name="Pangilinan J.L."/>
            <person name="Lindquist E.A."/>
            <person name="Lucas S."/>
            <person name="Lapidus A."/>
            <person name="Jin M."/>
            <person name="Gunawan C."/>
            <person name="Balan V."/>
            <person name="Dale B.E."/>
            <person name="Jeffries T.W."/>
            <person name="Zinkel R."/>
            <person name="Barry K.W."/>
            <person name="Grigoriev I.V."/>
            <person name="Gasch A.P."/>
        </authorList>
    </citation>
    <scope>NUCLEOTIDE SEQUENCE [LARGE SCALE GENOMIC DNA]</scope>
    <source>
        <strain evidence="3">ATCC 10573 / BCRC 21748 / CBS 615 / JCM 9827 / NBRC 10315 / NRRL Y-1498 / VKM Y-70</strain>
    </source>
</reference>
<dbReference type="GeneID" id="18248900"/>
<dbReference type="InterPro" id="IPR027482">
    <property type="entry name" value="Sec1-like_dom2"/>
</dbReference>
<dbReference type="PANTHER" id="PTHR11679">
    <property type="entry name" value="VESICLE PROTEIN SORTING-ASSOCIATED"/>
    <property type="match status" value="1"/>
</dbReference>
<dbReference type="STRING" id="590646.G3B3G2"/>
<protein>
    <recommendedName>
        <fullName evidence="4">Sec1-like protein</fullName>
    </recommendedName>
</protein>
<dbReference type="InterPro" id="IPR001619">
    <property type="entry name" value="Sec1-like"/>
</dbReference>
<dbReference type="eggNOG" id="KOG1302">
    <property type="taxonomic scope" value="Eukaryota"/>
</dbReference>
<dbReference type="Gene3D" id="3.90.830.10">
    <property type="entry name" value="Syntaxin Binding Protein 1, Chain A, domain 2"/>
    <property type="match status" value="1"/>
</dbReference>
<dbReference type="HOGENOM" id="CLU_398604_0_0_1"/>
<dbReference type="KEGG" id="cten:18248900"/>
<comment type="similarity">
    <text evidence="1">Belongs to the STXBP/unc-18/SEC1 family.</text>
</comment>
<dbReference type="Gene3D" id="3.40.50.1910">
    <property type="match status" value="1"/>
</dbReference>
<proteinExistence type="inferred from homology"/>
<dbReference type="InterPro" id="IPR036045">
    <property type="entry name" value="Sec1-like_sf"/>
</dbReference>
<dbReference type="EMBL" id="GL996521">
    <property type="protein sequence ID" value="EGV64155.1"/>
    <property type="molecule type" value="Genomic_DNA"/>
</dbReference>
<evidence type="ECO:0008006" key="4">
    <source>
        <dbReference type="Google" id="ProtNLM"/>
    </source>
</evidence>
<dbReference type="OrthoDB" id="10262287at2759"/>
<dbReference type="GO" id="GO:0016192">
    <property type="term" value="P:vesicle-mediated transport"/>
    <property type="evidence" value="ECO:0007669"/>
    <property type="project" value="InterPro"/>
</dbReference>
<dbReference type="Proteomes" id="UP000000707">
    <property type="component" value="Unassembled WGS sequence"/>
</dbReference>
<dbReference type="InterPro" id="IPR043127">
    <property type="entry name" value="Sec-1-like_dom3a"/>
</dbReference>
<dbReference type="Pfam" id="PF00995">
    <property type="entry name" value="Sec1"/>
    <property type="match status" value="1"/>
</dbReference>
<gene>
    <name evidence="2" type="ORF">CANTEDRAFT_122388</name>
</gene>
<keyword evidence="3" id="KW-1185">Reference proteome</keyword>
<dbReference type="AlphaFoldDB" id="G3B3G2"/>
<evidence type="ECO:0000313" key="3">
    <source>
        <dbReference type="Proteomes" id="UP000000707"/>
    </source>
</evidence>
<dbReference type="InterPro" id="IPR043155">
    <property type="entry name" value="VPS33_dom3b"/>
</dbReference>
<dbReference type="SUPFAM" id="SSF56815">
    <property type="entry name" value="Sec1/munc18-like (SM) proteins"/>
    <property type="match status" value="1"/>
</dbReference>
<evidence type="ECO:0000256" key="1">
    <source>
        <dbReference type="ARBA" id="ARBA00009884"/>
    </source>
</evidence>
<name>G3B3G2_CANTC</name>
<dbReference type="Gene3D" id="1.25.40.850">
    <property type="match status" value="1"/>
</dbReference>
<accession>G3B3G2</accession>
<organism evidence="3">
    <name type="scientific">Candida tenuis (strain ATCC 10573 / BCRC 21748 / CBS 615 / JCM 9827 / NBRC 10315 / NRRL Y-1498 / VKM Y-70)</name>
    <name type="common">Yeast</name>
    <name type="synonym">Yamadazyma tenuis</name>
    <dbReference type="NCBI Taxonomy" id="590646"/>
    <lineage>
        <taxon>Eukaryota</taxon>
        <taxon>Fungi</taxon>
        <taxon>Dikarya</taxon>
        <taxon>Ascomycota</taxon>
        <taxon>Saccharomycotina</taxon>
        <taxon>Pichiomycetes</taxon>
        <taxon>Debaryomycetaceae</taxon>
        <taxon>Yamadazyma</taxon>
    </lineage>
</organism>